<name>A0A4C1Y0I1_EUMVA</name>
<comment type="caution">
    <text evidence="2">The sequence shown here is derived from an EMBL/GenBank/DDBJ whole genome shotgun (WGS) entry which is preliminary data.</text>
</comment>
<feature type="region of interest" description="Disordered" evidence="1">
    <location>
        <begin position="99"/>
        <end position="119"/>
    </location>
</feature>
<dbReference type="EMBL" id="BGZK01001007">
    <property type="protein sequence ID" value="GBP68302.1"/>
    <property type="molecule type" value="Genomic_DNA"/>
</dbReference>
<sequence>MKSEIRIRIERAGLRSGAWLTARSVDVKDERTRSTSTRTEPRTRASSSINVHFISGRDLMSEVVFPIIVVLAQIAARMRELHSEDVKRNVRTHLAVTSVTSPRTGAKRERPVSLLFSPP</sequence>
<dbReference type="AlphaFoldDB" id="A0A4C1Y0I1"/>
<organism evidence="2 3">
    <name type="scientific">Eumeta variegata</name>
    <name type="common">Bagworm moth</name>
    <name type="synonym">Eumeta japonica</name>
    <dbReference type="NCBI Taxonomy" id="151549"/>
    <lineage>
        <taxon>Eukaryota</taxon>
        <taxon>Metazoa</taxon>
        <taxon>Ecdysozoa</taxon>
        <taxon>Arthropoda</taxon>
        <taxon>Hexapoda</taxon>
        <taxon>Insecta</taxon>
        <taxon>Pterygota</taxon>
        <taxon>Neoptera</taxon>
        <taxon>Endopterygota</taxon>
        <taxon>Lepidoptera</taxon>
        <taxon>Glossata</taxon>
        <taxon>Ditrysia</taxon>
        <taxon>Tineoidea</taxon>
        <taxon>Psychidae</taxon>
        <taxon>Oiketicinae</taxon>
        <taxon>Eumeta</taxon>
    </lineage>
</organism>
<feature type="region of interest" description="Disordered" evidence="1">
    <location>
        <begin position="26"/>
        <end position="45"/>
    </location>
</feature>
<dbReference type="Proteomes" id="UP000299102">
    <property type="component" value="Unassembled WGS sequence"/>
</dbReference>
<accession>A0A4C1Y0I1</accession>
<evidence type="ECO:0000313" key="2">
    <source>
        <dbReference type="EMBL" id="GBP68302.1"/>
    </source>
</evidence>
<evidence type="ECO:0000313" key="3">
    <source>
        <dbReference type="Proteomes" id="UP000299102"/>
    </source>
</evidence>
<evidence type="ECO:0000256" key="1">
    <source>
        <dbReference type="SAM" id="MobiDB-lite"/>
    </source>
</evidence>
<protein>
    <submittedName>
        <fullName evidence="2">Uncharacterized protein</fullName>
    </submittedName>
</protein>
<gene>
    <name evidence="2" type="ORF">EVAR_4901_1</name>
</gene>
<reference evidence="2 3" key="1">
    <citation type="journal article" date="2019" name="Commun. Biol.">
        <title>The bagworm genome reveals a unique fibroin gene that provides high tensile strength.</title>
        <authorList>
            <person name="Kono N."/>
            <person name="Nakamura H."/>
            <person name="Ohtoshi R."/>
            <person name="Tomita M."/>
            <person name="Numata K."/>
            <person name="Arakawa K."/>
        </authorList>
    </citation>
    <scope>NUCLEOTIDE SEQUENCE [LARGE SCALE GENOMIC DNA]</scope>
</reference>
<keyword evidence="3" id="KW-1185">Reference proteome</keyword>
<proteinExistence type="predicted"/>
<feature type="compositionally biased region" description="Basic and acidic residues" evidence="1">
    <location>
        <begin position="26"/>
        <end position="43"/>
    </location>
</feature>